<dbReference type="EMBL" id="JAUYVI010000004">
    <property type="protein sequence ID" value="MDQ7248676.1"/>
    <property type="molecule type" value="Genomic_DNA"/>
</dbReference>
<evidence type="ECO:0000313" key="6">
    <source>
        <dbReference type="Proteomes" id="UP001230156"/>
    </source>
</evidence>
<feature type="transmembrane region" description="Helical" evidence="4">
    <location>
        <begin position="105"/>
        <end position="127"/>
    </location>
</feature>
<evidence type="ECO:0008006" key="7">
    <source>
        <dbReference type="Google" id="ProtNLM"/>
    </source>
</evidence>
<accession>A0ABU0YLT8</accession>
<protein>
    <recommendedName>
        <fullName evidence="7">Tetratricopeptide repeat protein</fullName>
    </recommendedName>
</protein>
<name>A0ABU0YLT8_9PROT</name>
<dbReference type="PANTHER" id="PTHR44858:SF1">
    <property type="entry name" value="UDP-N-ACETYLGLUCOSAMINE--PEPTIDE N-ACETYLGLUCOSAMINYLTRANSFERASE SPINDLY-RELATED"/>
    <property type="match status" value="1"/>
</dbReference>
<evidence type="ECO:0000256" key="4">
    <source>
        <dbReference type="SAM" id="Phobius"/>
    </source>
</evidence>
<gene>
    <name evidence="5" type="ORF">Q8A70_13405</name>
</gene>
<keyword evidence="1" id="KW-0677">Repeat</keyword>
<keyword evidence="4" id="KW-1133">Transmembrane helix</keyword>
<evidence type="ECO:0000256" key="1">
    <source>
        <dbReference type="ARBA" id="ARBA00022737"/>
    </source>
</evidence>
<dbReference type="NCBIfam" id="NF047558">
    <property type="entry name" value="TPR_END_plus"/>
    <property type="match status" value="1"/>
</dbReference>
<dbReference type="SUPFAM" id="SSF48452">
    <property type="entry name" value="TPR-like"/>
    <property type="match status" value="1"/>
</dbReference>
<keyword evidence="4" id="KW-0472">Membrane</keyword>
<reference evidence="6" key="1">
    <citation type="submission" date="2023-08" db="EMBL/GenBank/DDBJ databases">
        <title>Rhodospirillaceae gen. nov., a novel taxon isolated from the Yangtze River Yuezi River estuary sludge.</title>
        <authorList>
            <person name="Ruan L."/>
        </authorList>
    </citation>
    <scope>NUCLEOTIDE SEQUENCE [LARGE SCALE GENOMIC DNA]</scope>
    <source>
        <strain evidence="6">R-7</strain>
    </source>
</reference>
<dbReference type="InterPro" id="IPR050498">
    <property type="entry name" value="Ycf3"/>
</dbReference>
<organism evidence="5 6">
    <name type="scientific">Dongia sedimenti</name>
    <dbReference type="NCBI Taxonomy" id="3064282"/>
    <lineage>
        <taxon>Bacteria</taxon>
        <taxon>Pseudomonadati</taxon>
        <taxon>Pseudomonadota</taxon>
        <taxon>Alphaproteobacteria</taxon>
        <taxon>Rhodospirillales</taxon>
        <taxon>Dongiaceae</taxon>
        <taxon>Dongia</taxon>
    </lineage>
</organism>
<keyword evidence="4" id="KW-0812">Transmembrane</keyword>
<evidence type="ECO:0000256" key="2">
    <source>
        <dbReference type="ARBA" id="ARBA00022803"/>
    </source>
</evidence>
<evidence type="ECO:0000313" key="5">
    <source>
        <dbReference type="EMBL" id="MDQ7248676.1"/>
    </source>
</evidence>
<comment type="caution">
    <text evidence="5">The sequence shown here is derived from an EMBL/GenBank/DDBJ whole genome shotgun (WGS) entry which is preliminary data.</text>
</comment>
<proteinExistence type="predicted"/>
<dbReference type="Gene3D" id="1.25.40.10">
    <property type="entry name" value="Tetratricopeptide repeat domain"/>
    <property type="match status" value="2"/>
</dbReference>
<keyword evidence="2" id="KW-0802">TPR repeat</keyword>
<dbReference type="Proteomes" id="UP001230156">
    <property type="component" value="Unassembled WGS sequence"/>
</dbReference>
<dbReference type="PANTHER" id="PTHR44858">
    <property type="entry name" value="TETRATRICOPEPTIDE REPEAT PROTEIN 6"/>
    <property type="match status" value="1"/>
</dbReference>
<feature type="region of interest" description="Disordered" evidence="3">
    <location>
        <begin position="75"/>
        <end position="95"/>
    </location>
</feature>
<dbReference type="RefSeq" id="WP_379956160.1">
    <property type="nucleotide sequence ID" value="NZ_JAUYVI010000004.1"/>
</dbReference>
<keyword evidence="6" id="KW-1185">Reference proteome</keyword>
<dbReference type="InterPro" id="IPR011990">
    <property type="entry name" value="TPR-like_helical_dom_sf"/>
</dbReference>
<evidence type="ECO:0000256" key="3">
    <source>
        <dbReference type="SAM" id="MobiDB-lite"/>
    </source>
</evidence>
<sequence length="462" mass="50680">MTAEHLAANGDARFHRKGTRRRLNGWKEIGAFFQKNERTVKRWEQRGLPVHRLPGGANTAVFAYADELESWLNGSRGLPQPEISEPAEPAQQPRQKLRLERRGRYLVAAMVAIVLASVLGGGAFHLFRQPANPAARVAAHQLPAEAAQLYLSGLYHWNTRTADGLKQAQDEFRRAIEIDPDYAEARAGLAAAYNLLAQYGVMKPAEAYPLAKASAEQAIALDPDLATGYSALGFAMFYGFKDLRQSGALFQKALALDPHSSRTFHWYALIAMHTGKFEEPLRAITRAQELDPESHAVRANRGLILFYAGRTEEAIAVLTDLTRSAPAYLAPHYYLATIYLDQQRYDDYLRQSLQAAEIEGNLALKAEIEAGMGGYRAGGAKGLFAAMLAVQKSELAAGRETAFNVARTAALLGDRDAAFASLEQSLAGGEPDLLGIRIDRSFKALRGDARFQKLADTVLDVP</sequence>